<keyword evidence="3" id="KW-1185">Reference proteome</keyword>
<organism evidence="2 3">
    <name type="scientific">Gymnopilus junonius</name>
    <name type="common">Spectacular rustgill mushroom</name>
    <name type="synonym">Gymnopilus spectabilis subsp. junonius</name>
    <dbReference type="NCBI Taxonomy" id="109634"/>
    <lineage>
        <taxon>Eukaryota</taxon>
        <taxon>Fungi</taxon>
        <taxon>Dikarya</taxon>
        <taxon>Basidiomycota</taxon>
        <taxon>Agaricomycotina</taxon>
        <taxon>Agaricomycetes</taxon>
        <taxon>Agaricomycetidae</taxon>
        <taxon>Agaricales</taxon>
        <taxon>Agaricineae</taxon>
        <taxon>Hymenogastraceae</taxon>
        <taxon>Gymnopilus</taxon>
    </lineage>
</organism>
<dbReference type="AlphaFoldDB" id="A0A9P5TNU6"/>
<feature type="compositionally biased region" description="Low complexity" evidence="1">
    <location>
        <begin position="361"/>
        <end position="370"/>
    </location>
</feature>
<feature type="compositionally biased region" description="Low complexity" evidence="1">
    <location>
        <begin position="378"/>
        <end position="388"/>
    </location>
</feature>
<dbReference type="Proteomes" id="UP000724874">
    <property type="component" value="Unassembled WGS sequence"/>
</dbReference>
<name>A0A9P5TNU6_GYMJU</name>
<dbReference type="Gene3D" id="1.25.40.10">
    <property type="entry name" value="Tetratricopeptide repeat domain"/>
    <property type="match status" value="1"/>
</dbReference>
<sequence length="394" mass="44239">MGQLPSCFRTLARIVLSWFSSPQSTKLYNKAVDYFTSYLSSKNPDDLENALSNYNLALEAGREERKFDPADVLVNYAMALWMKYEQDGQPPEILAKIVEFDEEALSLWRKISPKPEDYPILLFNLANAYFTQYASSDDLALFESITQLCGELGSMTGVKNETRAKGLLILGKALNTKCDRDKKTDHLDESIGLFVEALDLTKPSNKVEGSAEDTEDRINDLVALQIQVECLYNLATAYEIRYQLTENKRPEDLDKAIQYNYDVKELIPNDHPNRPSCLFNLARQLFTRYESIQKEKAGGSVLLDVNLDIERGVPDLKAADKIAKEVRTLLSGADPSLGLRQNVDDLLMVIGKHEEALTKSSFNISGSRSSSRMEGRSRNPSPNPSQRSFHGSTA</sequence>
<dbReference type="InterPro" id="IPR011990">
    <property type="entry name" value="TPR-like_helical_dom_sf"/>
</dbReference>
<evidence type="ECO:0000256" key="1">
    <source>
        <dbReference type="SAM" id="MobiDB-lite"/>
    </source>
</evidence>
<proteinExistence type="predicted"/>
<gene>
    <name evidence="2" type="ORF">CPB84DRAFT_1773781</name>
</gene>
<accession>A0A9P5TNU6</accession>
<evidence type="ECO:0000313" key="2">
    <source>
        <dbReference type="EMBL" id="KAF8903945.1"/>
    </source>
</evidence>
<feature type="region of interest" description="Disordered" evidence="1">
    <location>
        <begin position="361"/>
        <end position="394"/>
    </location>
</feature>
<protein>
    <submittedName>
        <fullName evidence="2">Uncharacterized protein</fullName>
    </submittedName>
</protein>
<dbReference type="EMBL" id="JADNYJ010000028">
    <property type="protein sequence ID" value="KAF8903945.1"/>
    <property type="molecule type" value="Genomic_DNA"/>
</dbReference>
<reference evidence="2" key="1">
    <citation type="submission" date="2020-11" db="EMBL/GenBank/DDBJ databases">
        <authorList>
            <consortium name="DOE Joint Genome Institute"/>
            <person name="Ahrendt S."/>
            <person name="Riley R."/>
            <person name="Andreopoulos W."/>
            <person name="LaButti K."/>
            <person name="Pangilinan J."/>
            <person name="Ruiz-duenas F.J."/>
            <person name="Barrasa J.M."/>
            <person name="Sanchez-Garcia M."/>
            <person name="Camarero S."/>
            <person name="Miyauchi S."/>
            <person name="Serrano A."/>
            <person name="Linde D."/>
            <person name="Babiker R."/>
            <person name="Drula E."/>
            <person name="Ayuso-Fernandez I."/>
            <person name="Pacheco R."/>
            <person name="Padilla G."/>
            <person name="Ferreira P."/>
            <person name="Barriuso J."/>
            <person name="Kellner H."/>
            <person name="Castanera R."/>
            <person name="Alfaro M."/>
            <person name="Ramirez L."/>
            <person name="Pisabarro A.G."/>
            <person name="Kuo A."/>
            <person name="Tritt A."/>
            <person name="Lipzen A."/>
            <person name="He G."/>
            <person name="Yan M."/>
            <person name="Ng V."/>
            <person name="Cullen D."/>
            <person name="Martin F."/>
            <person name="Rosso M.-N."/>
            <person name="Henrissat B."/>
            <person name="Hibbett D."/>
            <person name="Martinez A.T."/>
            <person name="Grigoriev I.V."/>
        </authorList>
    </citation>
    <scope>NUCLEOTIDE SEQUENCE</scope>
    <source>
        <strain evidence="2">AH 44721</strain>
    </source>
</reference>
<dbReference type="OrthoDB" id="3059123at2759"/>
<comment type="caution">
    <text evidence="2">The sequence shown here is derived from an EMBL/GenBank/DDBJ whole genome shotgun (WGS) entry which is preliminary data.</text>
</comment>
<evidence type="ECO:0000313" key="3">
    <source>
        <dbReference type="Proteomes" id="UP000724874"/>
    </source>
</evidence>